<dbReference type="KEGG" id="pcr:Pcryo_1377"/>
<keyword evidence="4" id="KW-0238">DNA-binding</keyword>
<keyword evidence="2" id="KW-0663">Pyridoxal phosphate</keyword>
<keyword evidence="3" id="KW-0805">Transcription regulation</keyword>
<dbReference type="Gene3D" id="1.10.10.10">
    <property type="entry name" value="Winged helix-like DNA-binding domain superfamily/Winged helix DNA-binding domain"/>
    <property type="match status" value="1"/>
</dbReference>
<dbReference type="PANTHER" id="PTHR46577:SF2">
    <property type="entry name" value="TRANSCRIPTIONAL REGULATORY PROTEIN"/>
    <property type="match status" value="1"/>
</dbReference>
<sequence>MVETYTLNPNLTKTAAVAEWLQQRIDWQIYLPNQRVPSVRKLAKLLNISSFTVVQAYEQLVATSVLIAKPSSGYYVNTQAKVVQPNNDKRVVVKHPKHPVIDTRWLVQQVFNDIPHHRSPGVGTLPRDWIRNDKMEWAIRQVTQQADSFIYDYGNVHGYLPLRQQLVQHLHTLGMQTNADHVITTAGVSQAVTMVARLLTQAGDTVVVDGPGWYWLSSCLQQQGLNVVSVERDHQGPNIEQMQKLFATHRPKLYLTNSVLHNPTSCNLHPARAHQVLNLIHEYDAYIFEDDLYAAFVPGGQVLRYASLDQFERVFYATGFSKSMASGWRVGMLVCPDNYIDDVLRMKTLSNSNTPEFGERVCHHLWTHGEYRRQIKKVQQHLYSAHERMRQVLPRIGLIYPEHTQAGLFVWVDTGQDTSQLALDAYKAGWLVAPGQLFYPDARTSTHLRLNVSTTSDEFLQWLGDYLHKCGQYG</sequence>
<reference evidence="7" key="1">
    <citation type="submission" date="2006-03" db="EMBL/GenBank/DDBJ databases">
        <title>Complete sequence of chromosome of Psychrobacter cryohalolentis K5.</title>
        <authorList>
            <consortium name="US DOE Joint Genome Institute"/>
            <person name="Copeland A."/>
            <person name="Lucas S."/>
            <person name="Lapidus A."/>
            <person name="Barry K."/>
            <person name="Detter J.C."/>
            <person name="Glavina del Rio T."/>
            <person name="Hammon N."/>
            <person name="Israni S."/>
            <person name="Dalin E."/>
            <person name="Tice H."/>
            <person name="Pitluck S."/>
            <person name="Brettin T."/>
            <person name="Bruce D."/>
            <person name="Han C."/>
            <person name="Tapia R."/>
            <person name="Sims D.R."/>
            <person name="Gilna P."/>
            <person name="Schmutz J."/>
            <person name="Larimer F."/>
            <person name="Land M."/>
            <person name="Hauser L."/>
            <person name="Kyrpides N."/>
            <person name="Kim E."/>
            <person name="Richardson P."/>
        </authorList>
    </citation>
    <scope>NUCLEOTIDE SEQUENCE</scope>
    <source>
        <strain evidence="7">K5</strain>
    </source>
</reference>
<evidence type="ECO:0000313" key="8">
    <source>
        <dbReference type="Proteomes" id="UP000002425"/>
    </source>
</evidence>
<dbReference type="CDD" id="cd07377">
    <property type="entry name" value="WHTH_GntR"/>
    <property type="match status" value="1"/>
</dbReference>
<dbReference type="Pfam" id="PF00392">
    <property type="entry name" value="GntR"/>
    <property type="match status" value="1"/>
</dbReference>
<dbReference type="RefSeq" id="WP_011513708.1">
    <property type="nucleotide sequence ID" value="NC_007969.1"/>
</dbReference>
<gene>
    <name evidence="7" type="ordered locus">Pcryo_1377</name>
</gene>
<protein>
    <submittedName>
        <fullName evidence="7">Transcriptional regulator, GntR family</fullName>
    </submittedName>
</protein>
<dbReference type="CDD" id="cd00609">
    <property type="entry name" value="AAT_like"/>
    <property type="match status" value="1"/>
</dbReference>
<dbReference type="Gene3D" id="3.90.1150.10">
    <property type="entry name" value="Aspartate Aminotransferase, domain 1"/>
    <property type="match status" value="1"/>
</dbReference>
<dbReference type="Pfam" id="PF00155">
    <property type="entry name" value="Aminotran_1_2"/>
    <property type="match status" value="1"/>
</dbReference>
<dbReference type="EMBL" id="CP000323">
    <property type="protein sequence ID" value="ABE75156.1"/>
    <property type="molecule type" value="Genomic_DNA"/>
</dbReference>
<dbReference type="GO" id="GO:0030170">
    <property type="term" value="F:pyridoxal phosphate binding"/>
    <property type="evidence" value="ECO:0007669"/>
    <property type="project" value="InterPro"/>
</dbReference>
<evidence type="ECO:0000256" key="3">
    <source>
        <dbReference type="ARBA" id="ARBA00023015"/>
    </source>
</evidence>
<dbReference type="eggNOG" id="COG1167">
    <property type="taxonomic scope" value="Bacteria"/>
</dbReference>
<dbReference type="InterPro" id="IPR036390">
    <property type="entry name" value="WH_DNA-bd_sf"/>
</dbReference>
<dbReference type="InterPro" id="IPR004839">
    <property type="entry name" value="Aminotransferase_I/II_large"/>
</dbReference>
<dbReference type="AlphaFoldDB" id="Q1QAZ7"/>
<dbReference type="GO" id="GO:0003677">
    <property type="term" value="F:DNA binding"/>
    <property type="evidence" value="ECO:0007669"/>
    <property type="project" value="UniProtKB-KW"/>
</dbReference>
<evidence type="ECO:0000256" key="1">
    <source>
        <dbReference type="ARBA" id="ARBA00005384"/>
    </source>
</evidence>
<dbReference type="InterPro" id="IPR036388">
    <property type="entry name" value="WH-like_DNA-bd_sf"/>
</dbReference>
<keyword evidence="8" id="KW-1185">Reference proteome</keyword>
<evidence type="ECO:0000313" key="7">
    <source>
        <dbReference type="EMBL" id="ABE75156.1"/>
    </source>
</evidence>
<dbReference type="InterPro" id="IPR051446">
    <property type="entry name" value="HTH_trans_reg/aminotransferase"/>
</dbReference>
<dbReference type="SMART" id="SM00345">
    <property type="entry name" value="HTH_GNTR"/>
    <property type="match status" value="1"/>
</dbReference>
<evidence type="ECO:0000256" key="5">
    <source>
        <dbReference type="ARBA" id="ARBA00023163"/>
    </source>
</evidence>
<accession>Q1QAZ7</accession>
<dbReference type="SUPFAM" id="SSF46785">
    <property type="entry name" value="Winged helix' DNA-binding domain"/>
    <property type="match status" value="1"/>
</dbReference>
<dbReference type="InterPro" id="IPR015424">
    <property type="entry name" value="PyrdxlP-dep_Trfase"/>
</dbReference>
<proteinExistence type="inferred from homology"/>
<evidence type="ECO:0000256" key="2">
    <source>
        <dbReference type="ARBA" id="ARBA00022898"/>
    </source>
</evidence>
<dbReference type="InterPro" id="IPR015421">
    <property type="entry name" value="PyrdxlP-dep_Trfase_major"/>
</dbReference>
<evidence type="ECO:0000256" key="4">
    <source>
        <dbReference type="ARBA" id="ARBA00023125"/>
    </source>
</evidence>
<dbReference type="Gene3D" id="3.40.640.10">
    <property type="entry name" value="Type I PLP-dependent aspartate aminotransferase-like (Major domain)"/>
    <property type="match status" value="1"/>
</dbReference>
<name>Q1QAZ7_PSYCK</name>
<dbReference type="SUPFAM" id="SSF53383">
    <property type="entry name" value="PLP-dependent transferases"/>
    <property type="match status" value="1"/>
</dbReference>
<organism evidence="7 8">
    <name type="scientific">Psychrobacter cryohalolentis (strain ATCC BAA-1226 / DSM 17306 / VKM B-2378 / K5)</name>
    <dbReference type="NCBI Taxonomy" id="335284"/>
    <lineage>
        <taxon>Bacteria</taxon>
        <taxon>Pseudomonadati</taxon>
        <taxon>Pseudomonadota</taxon>
        <taxon>Gammaproteobacteria</taxon>
        <taxon>Moraxellales</taxon>
        <taxon>Moraxellaceae</taxon>
        <taxon>Psychrobacter</taxon>
    </lineage>
</organism>
<evidence type="ECO:0000259" key="6">
    <source>
        <dbReference type="PROSITE" id="PS50949"/>
    </source>
</evidence>
<feature type="domain" description="HTH gntR-type" evidence="6">
    <location>
        <begin position="11"/>
        <end position="79"/>
    </location>
</feature>
<dbReference type="InterPro" id="IPR015422">
    <property type="entry name" value="PyrdxlP-dep_Trfase_small"/>
</dbReference>
<comment type="similarity">
    <text evidence="1">In the C-terminal section; belongs to the class-I pyridoxal-phosphate-dependent aminotransferase family.</text>
</comment>
<dbReference type="InterPro" id="IPR000524">
    <property type="entry name" value="Tscrpt_reg_HTH_GntR"/>
</dbReference>
<dbReference type="HOGENOM" id="CLU_017584_0_0_6"/>
<dbReference type="Proteomes" id="UP000002425">
    <property type="component" value="Chromosome"/>
</dbReference>
<dbReference type="PANTHER" id="PTHR46577">
    <property type="entry name" value="HTH-TYPE TRANSCRIPTIONAL REGULATORY PROTEIN GABR"/>
    <property type="match status" value="1"/>
</dbReference>
<dbReference type="GO" id="GO:0003700">
    <property type="term" value="F:DNA-binding transcription factor activity"/>
    <property type="evidence" value="ECO:0007669"/>
    <property type="project" value="InterPro"/>
</dbReference>
<dbReference type="PROSITE" id="PS50949">
    <property type="entry name" value="HTH_GNTR"/>
    <property type="match status" value="1"/>
</dbReference>
<keyword evidence="5" id="KW-0804">Transcription</keyword>